<sequence>MEKLTEECGITVEDVMAAMSYAAAIVANENHFM</sequence>
<protein>
    <submittedName>
        <fullName evidence="1">Uncharacterized protein</fullName>
    </submittedName>
</protein>
<dbReference type="EMBL" id="JANUCP010000005">
    <property type="protein sequence ID" value="MCS3920530.1"/>
    <property type="molecule type" value="Genomic_DNA"/>
</dbReference>
<reference evidence="1 2" key="1">
    <citation type="submission" date="2022-08" db="EMBL/GenBank/DDBJ databases">
        <title>Bacterial and archaeal communities from various locations to study Microbial Dark Matter (Phase II).</title>
        <authorList>
            <person name="Stepanauskas R."/>
        </authorList>
    </citation>
    <scope>NUCLEOTIDE SEQUENCE [LARGE SCALE GENOMIC DNA]</scope>
    <source>
        <strain evidence="1 2">PD1</strain>
    </source>
</reference>
<accession>A0ABT2EUD8</accession>
<evidence type="ECO:0000313" key="1">
    <source>
        <dbReference type="EMBL" id="MCS3920530.1"/>
    </source>
</evidence>
<organism evidence="1 2">
    <name type="scientific">Candidatus Fervidibacter sacchari</name>
    <dbReference type="NCBI Taxonomy" id="1448929"/>
    <lineage>
        <taxon>Bacteria</taxon>
        <taxon>Candidatus Fervidibacterota</taxon>
        <taxon>Candidatus Fervidibacter</taxon>
    </lineage>
</organism>
<gene>
    <name evidence="1" type="ORF">M2350_002959</name>
</gene>
<name>A0ABT2EUD8_9BACT</name>
<evidence type="ECO:0000313" key="2">
    <source>
        <dbReference type="Proteomes" id="UP001204798"/>
    </source>
</evidence>
<dbReference type="Proteomes" id="UP001204798">
    <property type="component" value="Unassembled WGS sequence"/>
</dbReference>
<comment type="caution">
    <text evidence="1">The sequence shown here is derived from an EMBL/GenBank/DDBJ whole genome shotgun (WGS) entry which is preliminary data.</text>
</comment>
<proteinExistence type="predicted"/>
<keyword evidence="2" id="KW-1185">Reference proteome</keyword>